<dbReference type="EMBL" id="JAAMPC010000016">
    <property type="protein sequence ID" value="KAG2253322.1"/>
    <property type="molecule type" value="Genomic_DNA"/>
</dbReference>
<keyword evidence="3" id="KW-1185">Reference proteome</keyword>
<dbReference type="Proteomes" id="UP000886595">
    <property type="component" value="Unassembled WGS sequence"/>
</dbReference>
<dbReference type="AlphaFoldDB" id="A0A8X7TT36"/>
<accession>A0A8X7TT36</accession>
<organism evidence="2 3">
    <name type="scientific">Brassica carinata</name>
    <name type="common">Ethiopian mustard</name>
    <name type="synonym">Abyssinian cabbage</name>
    <dbReference type="NCBI Taxonomy" id="52824"/>
    <lineage>
        <taxon>Eukaryota</taxon>
        <taxon>Viridiplantae</taxon>
        <taxon>Streptophyta</taxon>
        <taxon>Embryophyta</taxon>
        <taxon>Tracheophyta</taxon>
        <taxon>Spermatophyta</taxon>
        <taxon>Magnoliopsida</taxon>
        <taxon>eudicotyledons</taxon>
        <taxon>Gunneridae</taxon>
        <taxon>Pentapetalae</taxon>
        <taxon>rosids</taxon>
        <taxon>malvids</taxon>
        <taxon>Brassicales</taxon>
        <taxon>Brassicaceae</taxon>
        <taxon>Brassiceae</taxon>
        <taxon>Brassica</taxon>
    </lineage>
</organism>
<protein>
    <submittedName>
        <fullName evidence="2">Uncharacterized protein</fullName>
    </submittedName>
</protein>
<proteinExistence type="predicted"/>
<gene>
    <name evidence="2" type="ORF">Bca52824_083458</name>
</gene>
<comment type="caution">
    <text evidence="2">The sequence shown here is derived from an EMBL/GenBank/DDBJ whole genome shotgun (WGS) entry which is preliminary data.</text>
</comment>
<feature type="region of interest" description="Disordered" evidence="1">
    <location>
        <begin position="95"/>
        <end position="130"/>
    </location>
</feature>
<evidence type="ECO:0000313" key="2">
    <source>
        <dbReference type="EMBL" id="KAG2253322.1"/>
    </source>
</evidence>
<evidence type="ECO:0000256" key="1">
    <source>
        <dbReference type="SAM" id="MobiDB-lite"/>
    </source>
</evidence>
<sequence length="130" mass="14912">MRGNLWKLTFFCLMRRFPVVIRFKNLTEFVEITTPPAIPLELFRFYDYGQLIALLNTNHQFPDVLRFVGVINSTFSDHEQSARPIMVDLQVDRLSGDEQSNEIDGPQTRHPHPVAAQHNCEGSSPGEDQV</sequence>
<evidence type="ECO:0000313" key="3">
    <source>
        <dbReference type="Proteomes" id="UP000886595"/>
    </source>
</evidence>
<name>A0A8X7TT36_BRACI</name>
<reference evidence="2 3" key="1">
    <citation type="submission" date="2020-02" db="EMBL/GenBank/DDBJ databases">
        <authorList>
            <person name="Ma Q."/>
            <person name="Huang Y."/>
            <person name="Song X."/>
            <person name="Pei D."/>
        </authorList>
    </citation>
    <scope>NUCLEOTIDE SEQUENCE [LARGE SCALE GENOMIC DNA]</scope>
    <source>
        <strain evidence="2">Sxm20200214</strain>
        <tissue evidence="2">Leaf</tissue>
    </source>
</reference>